<feature type="domain" description="RNA polymerase sigma factor 70 region 4 type 2" evidence="7">
    <location>
        <begin position="121"/>
        <end position="172"/>
    </location>
</feature>
<organism evidence="8 9">
    <name type="scientific">Halalkalibacter suaedae</name>
    <dbReference type="NCBI Taxonomy" id="2822140"/>
    <lineage>
        <taxon>Bacteria</taxon>
        <taxon>Bacillati</taxon>
        <taxon>Bacillota</taxon>
        <taxon>Bacilli</taxon>
        <taxon>Bacillales</taxon>
        <taxon>Bacillaceae</taxon>
        <taxon>Halalkalibacter</taxon>
    </lineage>
</organism>
<sequence>MFGKKRKQEKTKDYEKLLYDQYFQLVYKTAYYIVKDPHWAQDITQETFLKIFNNIDQLQDGSKLKGWIGRIATTTSIDFLRKKNKRSETPTDDVYIEIESNRTSISHTVEKEFELNLLKKQVKLALSDLKPEYKEVILLKYTFDLKDAEISEAIGLSVSATKSRLHRAKQSLREVYVKQNSGEEVTLYESQ</sequence>
<dbReference type="InterPro" id="IPR013324">
    <property type="entry name" value="RNA_pol_sigma_r3/r4-like"/>
</dbReference>
<dbReference type="RefSeq" id="WP_210598971.1">
    <property type="nucleotide sequence ID" value="NZ_JAGKSQ010000010.1"/>
</dbReference>
<evidence type="ECO:0000313" key="9">
    <source>
        <dbReference type="Proteomes" id="UP000678228"/>
    </source>
</evidence>
<dbReference type="Proteomes" id="UP000678228">
    <property type="component" value="Unassembled WGS sequence"/>
</dbReference>
<dbReference type="Pfam" id="PF08281">
    <property type="entry name" value="Sigma70_r4_2"/>
    <property type="match status" value="1"/>
</dbReference>
<dbReference type="SUPFAM" id="SSF88946">
    <property type="entry name" value="Sigma2 domain of RNA polymerase sigma factors"/>
    <property type="match status" value="1"/>
</dbReference>
<dbReference type="CDD" id="cd06171">
    <property type="entry name" value="Sigma70_r4"/>
    <property type="match status" value="1"/>
</dbReference>
<dbReference type="PANTHER" id="PTHR43133">
    <property type="entry name" value="RNA POLYMERASE ECF-TYPE SIGMA FACTO"/>
    <property type="match status" value="1"/>
</dbReference>
<dbReference type="InterPro" id="IPR013325">
    <property type="entry name" value="RNA_pol_sigma_r2"/>
</dbReference>
<evidence type="ECO:0000313" key="8">
    <source>
        <dbReference type="EMBL" id="MBP3953114.1"/>
    </source>
</evidence>
<proteinExistence type="inferred from homology"/>
<dbReference type="InterPro" id="IPR036388">
    <property type="entry name" value="WH-like_DNA-bd_sf"/>
</dbReference>
<keyword evidence="5" id="KW-0804">Transcription</keyword>
<evidence type="ECO:0000256" key="2">
    <source>
        <dbReference type="ARBA" id="ARBA00023015"/>
    </source>
</evidence>
<dbReference type="NCBIfam" id="TIGR02937">
    <property type="entry name" value="sigma70-ECF"/>
    <property type="match status" value="1"/>
</dbReference>
<gene>
    <name evidence="8" type="ORF">J7W16_18485</name>
</gene>
<dbReference type="GO" id="GO:0016987">
    <property type="term" value="F:sigma factor activity"/>
    <property type="evidence" value="ECO:0007669"/>
    <property type="project" value="UniProtKB-KW"/>
</dbReference>
<dbReference type="Gene3D" id="1.10.10.10">
    <property type="entry name" value="Winged helix-like DNA-binding domain superfamily/Winged helix DNA-binding domain"/>
    <property type="match status" value="1"/>
</dbReference>
<dbReference type="InterPro" id="IPR014284">
    <property type="entry name" value="RNA_pol_sigma-70_dom"/>
</dbReference>
<dbReference type="GO" id="GO:0006352">
    <property type="term" value="P:DNA-templated transcription initiation"/>
    <property type="evidence" value="ECO:0007669"/>
    <property type="project" value="InterPro"/>
</dbReference>
<protein>
    <submittedName>
        <fullName evidence="8">RNA polymerase sigma factor</fullName>
    </submittedName>
</protein>
<accession>A0A941ATZ8</accession>
<evidence type="ECO:0000256" key="1">
    <source>
        <dbReference type="ARBA" id="ARBA00010641"/>
    </source>
</evidence>
<dbReference type="EMBL" id="JAGKSQ010000010">
    <property type="protein sequence ID" value="MBP3953114.1"/>
    <property type="molecule type" value="Genomic_DNA"/>
</dbReference>
<keyword evidence="3" id="KW-0731">Sigma factor</keyword>
<keyword evidence="9" id="KW-1185">Reference proteome</keyword>
<evidence type="ECO:0000256" key="5">
    <source>
        <dbReference type="ARBA" id="ARBA00023163"/>
    </source>
</evidence>
<evidence type="ECO:0000256" key="3">
    <source>
        <dbReference type="ARBA" id="ARBA00023082"/>
    </source>
</evidence>
<dbReference type="InterPro" id="IPR013249">
    <property type="entry name" value="RNA_pol_sigma70_r4_t2"/>
</dbReference>
<evidence type="ECO:0000256" key="4">
    <source>
        <dbReference type="ARBA" id="ARBA00023125"/>
    </source>
</evidence>
<dbReference type="AlphaFoldDB" id="A0A941ATZ8"/>
<dbReference type="InterPro" id="IPR007627">
    <property type="entry name" value="RNA_pol_sigma70_r2"/>
</dbReference>
<dbReference type="InterPro" id="IPR039425">
    <property type="entry name" value="RNA_pol_sigma-70-like"/>
</dbReference>
<dbReference type="GO" id="GO:0003677">
    <property type="term" value="F:DNA binding"/>
    <property type="evidence" value="ECO:0007669"/>
    <property type="project" value="UniProtKB-KW"/>
</dbReference>
<dbReference type="SUPFAM" id="SSF88659">
    <property type="entry name" value="Sigma3 and sigma4 domains of RNA polymerase sigma factors"/>
    <property type="match status" value="1"/>
</dbReference>
<dbReference type="PANTHER" id="PTHR43133:SF8">
    <property type="entry name" value="RNA POLYMERASE SIGMA FACTOR HI_1459-RELATED"/>
    <property type="match status" value="1"/>
</dbReference>
<comment type="similarity">
    <text evidence="1">Belongs to the sigma-70 factor family. ECF subfamily.</text>
</comment>
<reference evidence="8" key="1">
    <citation type="submission" date="2021-03" db="EMBL/GenBank/DDBJ databases">
        <title>Bacillus suaedae sp. nov., isolated from Suaeda aralocaspica.</title>
        <authorList>
            <person name="Lei R.F.R."/>
        </authorList>
    </citation>
    <scope>NUCLEOTIDE SEQUENCE</scope>
    <source>
        <strain evidence="8">YZJH907-2</strain>
    </source>
</reference>
<feature type="domain" description="RNA polymerase sigma-70 region 2" evidence="6">
    <location>
        <begin position="18"/>
        <end position="85"/>
    </location>
</feature>
<dbReference type="Gene3D" id="1.10.1740.10">
    <property type="match status" value="1"/>
</dbReference>
<evidence type="ECO:0000259" key="6">
    <source>
        <dbReference type="Pfam" id="PF04542"/>
    </source>
</evidence>
<comment type="caution">
    <text evidence="8">The sequence shown here is derived from an EMBL/GenBank/DDBJ whole genome shotgun (WGS) entry which is preliminary data.</text>
</comment>
<name>A0A941ATZ8_9BACI</name>
<keyword evidence="2" id="KW-0805">Transcription regulation</keyword>
<dbReference type="Pfam" id="PF04542">
    <property type="entry name" value="Sigma70_r2"/>
    <property type="match status" value="1"/>
</dbReference>
<evidence type="ECO:0000259" key="7">
    <source>
        <dbReference type="Pfam" id="PF08281"/>
    </source>
</evidence>
<keyword evidence="4" id="KW-0238">DNA-binding</keyword>